<sequence length="1171" mass="127553">MVLPGGTSPAVPASTNSNNTLVPPSLRPTAAFGKMMMMQQQQQQQQEQQQQEKILATTTTKAYSVTIAVPKIHRCYVPLEEEEEVEEDEHVGHHHEQQRENFTDTASSSSAAVAATSTTVTADNNTNITTTTTMTTAPLSGMSSSESASSGNSELPKLPSDTVSLRSTPTTLSKGTENNPTTTSSSSSSHRNRSNRHRRAYTDGGGGGNNGSDGGLSPSRWNLVYDYKDDTFINRSSHPLKSMSNGNHNHDLITKNDNDQQQQRIVEMATTMRIEGVHETEGVVVQLEPKHKLPSSQNLAAVENVEDSIRNISSNRSRKLSHADRQEIMALMNGSSNSNNHVNQGMFYNSEEKKFNPMDDGTITPPPSSSHTDPNDATFFIPLEQDHELIGYVKGEESPKTMNKRGHRKTASNVPIIKDIVTAEEMAAIVKLPPAPPEQQQQQHQPKLVPSPSNLPPPAAATENPPLLPTFTTGWEADKTMTHPLTPNNIKNNNDHDPGMSTPVRKTVSDNGTIEGTVDQLSIDTTTDTIFGTTTPIKLAYAHDDDCCDHNNNNHHHHHGKVKRRVSYTTEAAAANALKMATRSSKAYGTHINNRNYSGTSIGSPTNHQSQHIPEEEKETEQEVVPPSLAPVGPPQPNTEIKVAVLVSLALKQLREDGHVLNRPRCLDAIANDSEWAEFTIVAKEPSIGIILERLERIGVGSSVGSVAIYKLELCRTADLYSALMENRENNTDPNATTPSTMRTANGTATTNGSGGTSDNPNAAATKMEWRNAASRLRVEQVKEQIHEQTELTFDYVSLLVVASLLAGIGLVVNSVVVIVASMLVSPLMGPVMGMTFGSRVLDWELTSFSLKNEMVSLVVCIVTGILVALCSAWTSSAQEWPTDEMAGRGTEVGLIAGVAIAIPSGMGVALSILGDNTSSLVGVAISASLLPPAVNAGICWMYAILLRTGAVENIADSNYAFGRTGTISLVLTIVNILCIWVAGILMFTIKEVAPSRSKSAFWEQDIKTARALKKGNKKIDMDVIKVGLQDAIEKEELAKQQRMMQRRMTLRRRHHPHRTSSRSSQMPRFNNFSVSSGPSLSEDIFEETLDDMLHPSPLFDDVHHSVSMTELATMLGFDRDADDFVEENDDADDYVEEQNDQVTDEETPPPGKQAAPNSNSDPAAAWYKIW</sequence>
<feature type="compositionally biased region" description="Basic residues" evidence="1">
    <location>
        <begin position="190"/>
        <end position="199"/>
    </location>
</feature>
<feature type="compositionally biased region" description="Pro residues" evidence="1">
    <location>
        <begin position="628"/>
        <end position="637"/>
    </location>
</feature>
<evidence type="ECO:0000256" key="1">
    <source>
        <dbReference type="SAM" id="MobiDB-lite"/>
    </source>
</evidence>
<feature type="region of interest" description="Disordered" evidence="1">
    <location>
        <begin position="83"/>
        <end position="217"/>
    </location>
</feature>
<dbReference type="PANTHER" id="PTHR20992">
    <property type="entry name" value="AT15442P-RELATED"/>
    <property type="match status" value="1"/>
</dbReference>
<feature type="compositionally biased region" description="Polar residues" evidence="1">
    <location>
        <begin position="161"/>
        <end position="183"/>
    </location>
</feature>
<feature type="compositionally biased region" description="Polar residues" evidence="1">
    <location>
        <begin position="732"/>
        <end position="743"/>
    </location>
</feature>
<feature type="compositionally biased region" description="Polar residues" evidence="1">
    <location>
        <begin position="13"/>
        <end position="22"/>
    </location>
</feature>
<accession>A0A9K3Q5V6</accession>
<feature type="region of interest" description="Disordered" evidence="1">
    <location>
        <begin position="1128"/>
        <end position="1165"/>
    </location>
</feature>
<feature type="transmembrane region" description="Helical" evidence="2">
    <location>
        <begin position="855"/>
        <end position="875"/>
    </location>
</feature>
<feature type="region of interest" description="Disordered" evidence="1">
    <location>
        <begin position="728"/>
        <end position="763"/>
    </location>
</feature>
<feature type="compositionally biased region" description="Basic and acidic residues" evidence="1">
    <location>
        <begin position="90"/>
        <end position="102"/>
    </location>
</feature>
<organism evidence="3 4">
    <name type="scientific">Nitzschia inconspicua</name>
    <dbReference type="NCBI Taxonomy" id="303405"/>
    <lineage>
        <taxon>Eukaryota</taxon>
        <taxon>Sar</taxon>
        <taxon>Stramenopiles</taxon>
        <taxon>Ochrophyta</taxon>
        <taxon>Bacillariophyta</taxon>
        <taxon>Bacillariophyceae</taxon>
        <taxon>Bacillariophycidae</taxon>
        <taxon>Bacillariales</taxon>
        <taxon>Bacillariaceae</taxon>
        <taxon>Nitzschia</taxon>
    </lineage>
</organism>
<comment type="caution">
    <text evidence="3">The sequence shown here is derived from an EMBL/GenBank/DDBJ whole genome shotgun (WGS) entry which is preliminary data.</text>
</comment>
<feature type="region of interest" description="Disordered" evidence="1">
    <location>
        <begin position="1048"/>
        <end position="1077"/>
    </location>
</feature>
<dbReference type="AlphaFoldDB" id="A0A9K3Q5V6"/>
<proteinExistence type="predicted"/>
<evidence type="ECO:0008006" key="5">
    <source>
        <dbReference type="Google" id="ProtNLM"/>
    </source>
</evidence>
<keyword evidence="4" id="KW-1185">Reference proteome</keyword>
<dbReference type="InterPro" id="IPR005240">
    <property type="entry name" value="DUF389"/>
</dbReference>
<feature type="region of interest" description="Disordered" evidence="1">
    <location>
        <begin position="586"/>
        <end position="637"/>
    </location>
</feature>
<evidence type="ECO:0000313" key="3">
    <source>
        <dbReference type="EMBL" id="KAG7371726.1"/>
    </source>
</evidence>
<feature type="compositionally biased region" description="Low complexity" evidence="1">
    <location>
        <begin position="438"/>
        <end position="450"/>
    </location>
</feature>
<feature type="compositionally biased region" description="Polar residues" evidence="1">
    <location>
        <begin position="586"/>
        <end position="612"/>
    </location>
</feature>
<reference evidence="3" key="2">
    <citation type="submission" date="2021-04" db="EMBL/GenBank/DDBJ databases">
        <authorList>
            <person name="Podell S."/>
        </authorList>
    </citation>
    <scope>NUCLEOTIDE SEQUENCE</scope>
    <source>
        <strain evidence="3">Hildebrandi</strain>
    </source>
</reference>
<dbReference type="OrthoDB" id="543859at2759"/>
<feature type="transmembrane region" description="Helical" evidence="2">
    <location>
        <begin position="966"/>
        <end position="990"/>
    </location>
</feature>
<feature type="region of interest" description="Disordered" evidence="1">
    <location>
        <begin position="1"/>
        <end position="25"/>
    </location>
</feature>
<evidence type="ECO:0000313" key="4">
    <source>
        <dbReference type="Proteomes" id="UP000693970"/>
    </source>
</evidence>
<dbReference type="EMBL" id="JAGRRH010000003">
    <property type="protein sequence ID" value="KAG7371726.1"/>
    <property type="molecule type" value="Genomic_DNA"/>
</dbReference>
<protein>
    <recommendedName>
        <fullName evidence="5">DUF389 domain-containing protein</fullName>
    </recommendedName>
</protein>
<feature type="compositionally biased region" description="Gly residues" evidence="1">
    <location>
        <begin position="203"/>
        <end position="214"/>
    </location>
</feature>
<feature type="region of interest" description="Disordered" evidence="1">
    <location>
        <begin position="435"/>
        <end position="464"/>
    </location>
</feature>
<keyword evidence="2" id="KW-0472">Membrane</keyword>
<feature type="transmembrane region" description="Helical" evidence="2">
    <location>
        <begin position="921"/>
        <end position="946"/>
    </location>
</feature>
<feature type="transmembrane region" description="Helical" evidence="2">
    <location>
        <begin position="895"/>
        <end position="914"/>
    </location>
</feature>
<feature type="compositionally biased region" description="Low complexity" evidence="1">
    <location>
        <begin position="1155"/>
        <end position="1165"/>
    </location>
</feature>
<evidence type="ECO:0000256" key="2">
    <source>
        <dbReference type="SAM" id="Phobius"/>
    </source>
</evidence>
<dbReference type="PANTHER" id="PTHR20992:SF9">
    <property type="entry name" value="AT15442P-RELATED"/>
    <property type="match status" value="1"/>
</dbReference>
<dbReference type="Proteomes" id="UP000693970">
    <property type="component" value="Unassembled WGS sequence"/>
</dbReference>
<keyword evidence="2" id="KW-0812">Transmembrane</keyword>
<gene>
    <name evidence="3" type="ORF">IV203_017868</name>
</gene>
<feature type="compositionally biased region" description="Polar residues" evidence="1">
    <location>
        <begin position="1067"/>
        <end position="1077"/>
    </location>
</feature>
<reference evidence="3" key="1">
    <citation type="journal article" date="2021" name="Sci. Rep.">
        <title>Diploid genomic architecture of Nitzschia inconspicua, an elite biomass production diatom.</title>
        <authorList>
            <person name="Oliver A."/>
            <person name="Podell S."/>
            <person name="Pinowska A."/>
            <person name="Traller J.C."/>
            <person name="Smith S.R."/>
            <person name="McClure R."/>
            <person name="Beliaev A."/>
            <person name="Bohutskyi P."/>
            <person name="Hill E.A."/>
            <person name="Rabines A."/>
            <person name="Zheng H."/>
            <person name="Allen L.Z."/>
            <person name="Kuo A."/>
            <person name="Grigoriev I.V."/>
            <person name="Allen A.E."/>
            <person name="Hazlebeck D."/>
            <person name="Allen E.E."/>
        </authorList>
    </citation>
    <scope>NUCLEOTIDE SEQUENCE</scope>
    <source>
        <strain evidence="3">Hildebrandi</strain>
    </source>
</reference>
<feature type="transmembrane region" description="Helical" evidence="2">
    <location>
        <begin position="796"/>
        <end position="825"/>
    </location>
</feature>
<keyword evidence="2" id="KW-1133">Transmembrane helix</keyword>
<feature type="compositionally biased region" description="Acidic residues" evidence="1">
    <location>
        <begin position="1128"/>
        <end position="1148"/>
    </location>
</feature>
<feature type="compositionally biased region" description="Basic residues" evidence="1">
    <location>
        <begin position="1048"/>
        <end position="1061"/>
    </location>
</feature>
<feature type="compositionally biased region" description="Low complexity" evidence="1">
    <location>
        <begin position="103"/>
        <end position="156"/>
    </location>
</feature>
<name>A0A9K3Q5V6_9STRA</name>
<dbReference type="Pfam" id="PF04087">
    <property type="entry name" value="DUF389"/>
    <property type="match status" value="1"/>
</dbReference>